<sequence>MGASSSKAARGAARKYPTQASKAATTRPSGATGHLTSQHTSNHAKANSAHEGGDQFDGVPGGFSQRLQQMGVVQPNPTPKESNSVRTRVPTAASTTGRAGP</sequence>
<protein>
    <submittedName>
        <fullName evidence="1">Uncharacterized protein</fullName>
    </submittedName>
</protein>
<dbReference type="Proteomes" id="UP001163324">
    <property type="component" value="Chromosome 2"/>
</dbReference>
<proteinExistence type="predicted"/>
<dbReference type="EMBL" id="CM047941">
    <property type="protein sequence ID" value="KAI9902927.1"/>
    <property type="molecule type" value="Genomic_DNA"/>
</dbReference>
<accession>A0ACC0V949</accession>
<organism evidence="1 2">
    <name type="scientific">Trichothecium roseum</name>
    <dbReference type="NCBI Taxonomy" id="47278"/>
    <lineage>
        <taxon>Eukaryota</taxon>
        <taxon>Fungi</taxon>
        <taxon>Dikarya</taxon>
        <taxon>Ascomycota</taxon>
        <taxon>Pezizomycotina</taxon>
        <taxon>Sordariomycetes</taxon>
        <taxon>Hypocreomycetidae</taxon>
        <taxon>Hypocreales</taxon>
        <taxon>Hypocreales incertae sedis</taxon>
        <taxon>Trichothecium</taxon>
    </lineage>
</organism>
<reference evidence="1" key="1">
    <citation type="submission" date="2022-10" db="EMBL/GenBank/DDBJ databases">
        <title>Complete Genome of Trichothecium roseum strain YXFP-22015, a Plant Pathogen Isolated from Citrus.</title>
        <authorList>
            <person name="Wang Y."/>
            <person name="Zhu L."/>
        </authorList>
    </citation>
    <scope>NUCLEOTIDE SEQUENCE</scope>
    <source>
        <strain evidence="1">YXFP-22015</strain>
    </source>
</reference>
<gene>
    <name evidence="1" type="ORF">N3K66_002279</name>
</gene>
<comment type="caution">
    <text evidence="1">The sequence shown here is derived from an EMBL/GenBank/DDBJ whole genome shotgun (WGS) entry which is preliminary data.</text>
</comment>
<evidence type="ECO:0000313" key="2">
    <source>
        <dbReference type="Proteomes" id="UP001163324"/>
    </source>
</evidence>
<keyword evidence="2" id="KW-1185">Reference proteome</keyword>
<evidence type="ECO:0000313" key="1">
    <source>
        <dbReference type="EMBL" id="KAI9902927.1"/>
    </source>
</evidence>
<name>A0ACC0V949_9HYPO</name>